<comment type="caution">
    <text evidence="1">The sequence shown here is derived from an EMBL/GenBank/DDBJ whole genome shotgun (WGS) entry which is preliminary data.</text>
</comment>
<organism evidence="1 2">
    <name type="scientific">Pistacia atlantica</name>
    <dbReference type="NCBI Taxonomy" id="434234"/>
    <lineage>
        <taxon>Eukaryota</taxon>
        <taxon>Viridiplantae</taxon>
        <taxon>Streptophyta</taxon>
        <taxon>Embryophyta</taxon>
        <taxon>Tracheophyta</taxon>
        <taxon>Spermatophyta</taxon>
        <taxon>Magnoliopsida</taxon>
        <taxon>eudicotyledons</taxon>
        <taxon>Gunneridae</taxon>
        <taxon>Pentapetalae</taxon>
        <taxon>rosids</taxon>
        <taxon>malvids</taxon>
        <taxon>Sapindales</taxon>
        <taxon>Anacardiaceae</taxon>
        <taxon>Pistacia</taxon>
    </lineage>
</organism>
<protein>
    <submittedName>
        <fullName evidence="1">Uncharacterized protein</fullName>
    </submittedName>
</protein>
<evidence type="ECO:0000313" key="1">
    <source>
        <dbReference type="EMBL" id="KAJ0103634.1"/>
    </source>
</evidence>
<keyword evidence="2" id="KW-1185">Reference proteome</keyword>
<reference evidence="2" key="1">
    <citation type="journal article" date="2023" name="G3 (Bethesda)">
        <title>Genome assembly and association tests identify interacting loci associated with vigor, precocity, and sex in interspecific pistachio rootstocks.</title>
        <authorList>
            <person name="Palmer W."/>
            <person name="Jacygrad E."/>
            <person name="Sagayaradj S."/>
            <person name="Cavanaugh K."/>
            <person name="Han R."/>
            <person name="Bertier L."/>
            <person name="Beede B."/>
            <person name="Kafkas S."/>
            <person name="Golino D."/>
            <person name="Preece J."/>
            <person name="Michelmore R."/>
        </authorList>
    </citation>
    <scope>NUCLEOTIDE SEQUENCE [LARGE SCALE GENOMIC DNA]</scope>
</reference>
<dbReference type="EMBL" id="CM047899">
    <property type="protein sequence ID" value="KAJ0103634.1"/>
    <property type="molecule type" value="Genomic_DNA"/>
</dbReference>
<sequence length="416" mass="45412">MDQDNQGTNPGTSANFPIKRKRGRPRKLPRLNHGENAVRRDQNLNRRENAHKPPGFESVNGNHSHQVDSNNDTNDVMVGQVVHGVIEAAFDAGYLLTVKVGNTETTLRGVVFKPGHYVPVSADNDVAPNVQMVRRNQIPFPADNHNHARGSNPRSRERSEQHVNSYRSGTTNLGASKSKQTTSAVVQTSQPVIPRNNIAPVVLQRVNLSNGGGFASQPTSVATQAPCPEFFKGKQVMETVHLSNGSIPSNQVQTAGSQPVQVQNNFQGVLNQPTVEVLHEAETKSMKMPGLPFEKLVEVIQRIQAPSQSAETQTGDVKDETGNTDQALSIEPLQAVQPSPTGQSAFLSKPFENFRTGKMTELLRAVQENMMENQVHQAEERTTGSELNLDNLKSPEAEIGEKENVHSKKDSGTPSV</sequence>
<gene>
    <name evidence="1" type="ORF">Patl1_04216</name>
</gene>
<evidence type="ECO:0000313" key="2">
    <source>
        <dbReference type="Proteomes" id="UP001164250"/>
    </source>
</evidence>
<name>A0ACC1BXC0_9ROSI</name>
<accession>A0ACC1BXC0</accession>
<dbReference type="Proteomes" id="UP001164250">
    <property type="component" value="Chromosome 3"/>
</dbReference>
<proteinExistence type="predicted"/>